<feature type="transmembrane region" description="Helical" evidence="1">
    <location>
        <begin position="151"/>
        <end position="179"/>
    </location>
</feature>
<keyword evidence="3" id="KW-1185">Reference proteome</keyword>
<keyword evidence="1" id="KW-0812">Transmembrane</keyword>
<dbReference type="Pfam" id="PF01901">
    <property type="entry name" value="O_anti_polymase"/>
    <property type="match status" value="1"/>
</dbReference>
<organism evidence="2 3">
    <name type="scientific">Psychroserpens ponticola</name>
    <dbReference type="NCBI Taxonomy" id="2932268"/>
    <lineage>
        <taxon>Bacteria</taxon>
        <taxon>Pseudomonadati</taxon>
        <taxon>Bacteroidota</taxon>
        <taxon>Flavobacteriia</taxon>
        <taxon>Flavobacteriales</taxon>
        <taxon>Flavobacteriaceae</taxon>
        <taxon>Psychroserpens</taxon>
    </lineage>
</organism>
<feature type="transmembrane region" description="Helical" evidence="1">
    <location>
        <begin position="117"/>
        <end position="139"/>
    </location>
</feature>
<feature type="transmembrane region" description="Helical" evidence="1">
    <location>
        <begin position="331"/>
        <end position="348"/>
    </location>
</feature>
<keyword evidence="2" id="KW-0436">Ligase</keyword>
<protein>
    <submittedName>
        <fullName evidence="2">O-antigen ligase</fullName>
    </submittedName>
</protein>
<feature type="transmembrane region" description="Helical" evidence="1">
    <location>
        <begin position="191"/>
        <end position="208"/>
    </location>
</feature>
<name>A0ABY7RX39_9FLAO</name>
<dbReference type="EMBL" id="CP116221">
    <property type="protein sequence ID" value="WCO01642.1"/>
    <property type="molecule type" value="Genomic_DNA"/>
</dbReference>
<gene>
    <name evidence="2" type="ORF">MUN68_016465</name>
</gene>
<sequence length="407" mass="47423">MKWLKYIYHPHSYIVFFVLISVLAFIPNGLGWRHTMLGYTTEYFWLYVFYIFFYFLGYSTSKSKVEFSAKEISLKTINLFHIIYFICALFFILKFVYIGGTPMFADSGHMRIRLAKLGGFVDFPTKAISLLGIVAYYFYLTRNNSLYLVQFIISIALNILFAERSPIVFTILGAVILYVKHREISVKTFRKVVFSSMLLLFLIGWIQIRRHGGKDHLNKTKTMSTAEVVGWVIHGDLTGSQKFGAYTVNELDGQKLYGKYTFGIYLSLFIPNYKDHGATYLQKEFNPKARTAQSAAIPYSYYMDFGYFSLMLPFIIGYMSKKLYLKFRDSASLFYKILYIAFFFNLLWSVRAGNFPVDPKLVYFVLVMIFIFNPQSKVKINNQIIQLIRLLFLATLVLSVLALIIRW</sequence>
<evidence type="ECO:0000313" key="2">
    <source>
        <dbReference type="EMBL" id="WCO01642.1"/>
    </source>
</evidence>
<feature type="transmembrane region" description="Helical" evidence="1">
    <location>
        <begin position="299"/>
        <end position="319"/>
    </location>
</feature>
<feature type="transmembrane region" description="Helical" evidence="1">
    <location>
        <begin position="360"/>
        <end position="375"/>
    </location>
</feature>
<dbReference type="InterPro" id="IPR002760">
    <property type="entry name" value="O_anti_polymase"/>
</dbReference>
<dbReference type="GO" id="GO:0016874">
    <property type="term" value="F:ligase activity"/>
    <property type="evidence" value="ECO:0007669"/>
    <property type="project" value="UniProtKB-KW"/>
</dbReference>
<dbReference type="RefSeq" id="WP_249992903.1">
    <property type="nucleotide sequence ID" value="NZ_CP116221.1"/>
</dbReference>
<feature type="transmembrane region" description="Helical" evidence="1">
    <location>
        <begin position="12"/>
        <end position="32"/>
    </location>
</feature>
<dbReference type="Proteomes" id="UP001202717">
    <property type="component" value="Chromosome"/>
</dbReference>
<evidence type="ECO:0000256" key="1">
    <source>
        <dbReference type="SAM" id="Phobius"/>
    </source>
</evidence>
<feature type="transmembrane region" description="Helical" evidence="1">
    <location>
        <begin position="81"/>
        <end position="105"/>
    </location>
</feature>
<reference evidence="2 3" key="1">
    <citation type="submission" date="2023-01" db="EMBL/GenBank/DDBJ databases">
        <title>Psychroserpens ponticola sp. nov., isolated from seawater.</title>
        <authorList>
            <person name="Kristyanto S."/>
            <person name="Jung J."/>
            <person name="Kim J.M."/>
            <person name="Jeon C.O."/>
        </authorList>
    </citation>
    <scope>NUCLEOTIDE SEQUENCE [LARGE SCALE GENOMIC DNA]</scope>
    <source>
        <strain evidence="2 3">MSW6</strain>
    </source>
</reference>
<accession>A0ABY7RX39</accession>
<feature type="transmembrane region" description="Helical" evidence="1">
    <location>
        <begin position="387"/>
        <end position="405"/>
    </location>
</feature>
<keyword evidence="1" id="KW-0472">Membrane</keyword>
<keyword evidence="1" id="KW-1133">Transmembrane helix</keyword>
<dbReference type="NCBIfam" id="TIGR04370">
    <property type="entry name" value="glyco_rpt_poly"/>
    <property type="match status" value="1"/>
</dbReference>
<proteinExistence type="predicted"/>
<evidence type="ECO:0000313" key="3">
    <source>
        <dbReference type="Proteomes" id="UP001202717"/>
    </source>
</evidence>
<feature type="transmembrane region" description="Helical" evidence="1">
    <location>
        <begin position="44"/>
        <end position="61"/>
    </location>
</feature>